<sequence>MPELTYSVNFSSMDLTVDAAKQRAQNIENLLQEMNSNAQKSLAGWTGDAQAAYAETFQRCLQAAAAMPQTLEQARVTLSSISENYQSTETFVTTAFRPK</sequence>
<dbReference type="EMBL" id="JAHBAY010000014">
    <property type="protein sequence ID" value="MBT0772843.1"/>
    <property type="molecule type" value="Genomic_DNA"/>
</dbReference>
<evidence type="ECO:0000313" key="2">
    <source>
        <dbReference type="EMBL" id="MBT0772843.1"/>
    </source>
</evidence>
<dbReference type="SUPFAM" id="SSF140453">
    <property type="entry name" value="EsxAB dimer-like"/>
    <property type="match status" value="1"/>
</dbReference>
<dbReference type="Pfam" id="PF06013">
    <property type="entry name" value="WXG100"/>
    <property type="match status" value="1"/>
</dbReference>
<comment type="caution">
    <text evidence="2">The sequence shown here is derived from an EMBL/GenBank/DDBJ whole genome shotgun (WGS) entry which is preliminary data.</text>
</comment>
<keyword evidence="3" id="KW-1185">Reference proteome</keyword>
<evidence type="ECO:0000313" key="3">
    <source>
        <dbReference type="Proteomes" id="UP001197247"/>
    </source>
</evidence>
<comment type="similarity">
    <text evidence="1">Belongs to the WXG100 family.</text>
</comment>
<dbReference type="InterPro" id="IPR010310">
    <property type="entry name" value="T7SS_ESAT-6-like"/>
</dbReference>
<dbReference type="Proteomes" id="UP001197247">
    <property type="component" value="Unassembled WGS sequence"/>
</dbReference>
<name>A0ABS5TQY7_9ACTN</name>
<dbReference type="NCBIfam" id="TIGR03930">
    <property type="entry name" value="WXG100_ESAT6"/>
    <property type="match status" value="1"/>
</dbReference>
<dbReference type="Gene3D" id="1.10.287.1060">
    <property type="entry name" value="ESAT-6-like"/>
    <property type="match status" value="1"/>
</dbReference>
<accession>A0ABS5TQY7</accession>
<protein>
    <recommendedName>
        <fullName evidence="1">ESAT-6-like protein</fullName>
    </recommendedName>
</protein>
<gene>
    <name evidence="2" type="ORF">KIH74_28130</name>
</gene>
<dbReference type="InterPro" id="IPR036689">
    <property type="entry name" value="ESAT-6-like_sf"/>
</dbReference>
<organism evidence="2 3">
    <name type="scientific">Kineosporia corallincola</name>
    <dbReference type="NCBI Taxonomy" id="2835133"/>
    <lineage>
        <taxon>Bacteria</taxon>
        <taxon>Bacillati</taxon>
        <taxon>Actinomycetota</taxon>
        <taxon>Actinomycetes</taxon>
        <taxon>Kineosporiales</taxon>
        <taxon>Kineosporiaceae</taxon>
        <taxon>Kineosporia</taxon>
    </lineage>
</organism>
<proteinExistence type="inferred from homology"/>
<evidence type="ECO:0000256" key="1">
    <source>
        <dbReference type="RuleBase" id="RU362001"/>
    </source>
</evidence>
<reference evidence="2 3" key="1">
    <citation type="submission" date="2021-05" db="EMBL/GenBank/DDBJ databases">
        <title>Kineosporia and Streptomyces sp. nov. two new marine actinobacteria isolated from Coral.</title>
        <authorList>
            <person name="Buangrab K."/>
            <person name="Sutthacheep M."/>
            <person name="Yeemin T."/>
            <person name="Harunari E."/>
            <person name="Igarashi Y."/>
            <person name="Kanchanasin P."/>
            <person name="Tanasupawat S."/>
            <person name="Phongsopitanun W."/>
        </authorList>
    </citation>
    <scope>NUCLEOTIDE SEQUENCE [LARGE SCALE GENOMIC DNA]</scope>
    <source>
        <strain evidence="2 3">J2-2</strain>
    </source>
</reference>
<dbReference type="RefSeq" id="WP_214159384.1">
    <property type="nucleotide sequence ID" value="NZ_JAHBAY010000014.1"/>
</dbReference>